<protein>
    <submittedName>
        <fullName evidence="1">Uncharacterized protein</fullName>
    </submittedName>
</protein>
<dbReference type="EMBL" id="QTSX02001515">
    <property type="protein sequence ID" value="KAJ9080871.1"/>
    <property type="molecule type" value="Genomic_DNA"/>
</dbReference>
<comment type="caution">
    <text evidence="1">The sequence shown here is derived from an EMBL/GenBank/DDBJ whole genome shotgun (WGS) entry which is preliminary data.</text>
</comment>
<evidence type="ECO:0000313" key="2">
    <source>
        <dbReference type="Proteomes" id="UP001165960"/>
    </source>
</evidence>
<proteinExistence type="predicted"/>
<name>A0ACC2U291_9FUNG</name>
<sequence>MFKSCVLPERSPSGANLDGKAHVCPTKAPKVSERNVQLFSAAQTNKGISNQGTAKEQAGLSQRPFLTKDCPGSQVAVTSNYTDLKLSSAAKNATKTKENTNLKEYNWIQTPEKPHPEIPQESNQKPTLIQLFYSRWAHDLGRPFWV</sequence>
<organism evidence="1 2">
    <name type="scientific">Entomophthora muscae</name>
    <dbReference type="NCBI Taxonomy" id="34485"/>
    <lineage>
        <taxon>Eukaryota</taxon>
        <taxon>Fungi</taxon>
        <taxon>Fungi incertae sedis</taxon>
        <taxon>Zoopagomycota</taxon>
        <taxon>Entomophthoromycotina</taxon>
        <taxon>Entomophthoromycetes</taxon>
        <taxon>Entomophthorales</taxon>
        <taxon>Entomophthoraceae</taxon>
        <taxon>Entomophthora</taxon>
    </lineage>
</organism>
<dbReference type="Proteomes" id="UP001165960">
    <property type="component" value="Unassembled WGS sequence"/>
</dbReference>
<gene>
    <name evidence="1" type="ORF">DSO57_1020350</name>
</gene>
<reference evidence="1" key="1">
    <citation type="submission" date="2022-04" db="EMBL/GenBank/DDBJ databases">
        <title>Genome of the entomopathogenic fungus Entomophthora muscae.</title>
        <authorList>
            <person name="Elya C."/>
            <person name="Lovett B.R."/>
            <person name="Lee E."/>
            <person name="Macias A.M."/>
            <person name="Hajek A.E."/>
            <person name="De Bivort B.L."/>
            <person name="Kasson M.T."/>
            <person name="De Fine Licht H.H."/>
            <person name="Stajich J.E."/>
        </authorList>
    </citation>
    <scope>NUCLEOTIDE SEQUENCE</scope>
    <source>
        <strain evidence="1">Berkeley</strain>
    </source>
</reference>
<keyword evidence="2" id="KW-1185">Reference proteome</keyword>
<accession>A0ACC2U291</accession>
<evidence type="ECO:0000313" key="1">
    <source>
        <dbReference type="EMBL" id="KAJ9080871.1"/>
    </source>
</evidence>